<name>A0ABT0P0B0_9ACTN</name>
<feature type="region of interest" description="Disordered" evidence="1">
    <location>
        <begin position="1"/>
        <end position="24"/>
    </location>
</feature>
<evidence type="ECO:0000313" key="4">
    <source>
        <dbReference type="Proteomes" id="UP001202052"/>
    </source>
</evidence>
<evidence type="ECO:0000313" key="3">
    <source>
        <dbReference type="EMBL" id="MCL3997172.1"/>
    </source>
</evidence>
<accession>A0ABT0P0B0</accession>
<dbReference type="Proteomes" id="UP001202052">
    <property type="component" value="Unassembled WGS sequence"/>
</dbReference>
<dbReference type="EMBL" id="JAMCCK010000041">
    <property type="protein sequence ID" value="MCL3997172.1"/>
    <property type="molecule type" value="Genomic_DNA"/>
</dbReference>
<reference evidence="3 4" key="1">
    <citation type="submission" date="2022-05" db="EMBL/GenBank/DDBJ databases">
        <title>Genome Resource of Streptomyces lavenduligriseus GA1-1, a Strain with Broad-Spectrum Antifungal Activity against Phytopathogenic Fungi.</title>
        <authorList>
            <person name="Qi D."/>
        </authorList>
    </citation>
    <scope>NUCLEOTIDE SEQUENCE [LARGE SCALE GENOMIC DNA]</scope>
    <source>
        <strain evidence="3 4">GA1-1</strain>
    </source>
</reference>
<protein>
    <submittedName>
        <fullName evidence="3">Uncharacterized protein</fullName>
    </submittedName>
</protein>
<keyword evidence="2" id="KW-0472">Membrane</keyword>
<proteinExistence type="predicted"/>
<keyword evidence="4" id="KW-1185">Reference proteome</keyword>
<feature type="transmembrane region" description="Helical" evidence="2">
    <location>
        <begin position="29"/>
        <end position="49"/>
    </location>
</feature>
<gene>
    <name evidence="3" type="ORF">M4438_27325</name>
</gene>
<organism evidence="3 4">
    <name type="scientific">Streptomyces lavenduligriseus</name>
    <dbReference type="NCBI Taxonomy" id="67315"/>
    <lineage>
        <taxon>Bacteria</taxon>
        <taxon>Bacillati</taxon>
        <taxon>Actinomycetota</taxon>
        <taxon>Actinomycetes</taxon>
        <taxon>Kitasatosporales</taxon>
        <taxon>Streptomycetaceae</taxon>
        <taxon>Streptomyces</taxon>
    </lineage>
</organism>
<keyword evidence="2" id="KW-0812">Transmembrane</keyword>
<sequence>MSTPIPPAHGAPVSSPAPTSDRRFRPSPAVAVAAGLVLGAGAVGIAWALSGDDGSSGDGAADDARRACVTLESFDESADMDNDAQRNIAFNRLGGATALSAAAAAGDREYKPLADAVQQVLNHQMRADDFTEPGFRKDLKAARSLCDRL</sequence>
<comment type="caution">
    <text evidence="3">The sequence shown here is derived from an EMBL/GenBank/DDBJ whole genome shotgun (WGS) entry which is preliminary data.</text>
</comment>
<keyword evidence="2" id="KW-1133">Transmembrane helix</keyword>
<evidence type="ECO:0000256" key="1">
    <source>
        <dbReference type="SAM" id="MobiDB-lite"/>
    </source>
</evidence>
<evidence type="ECO:0000256" key="2">
    <source>
        <dbReference type="SAM" id="Phobius"/>
    </source>
</evidence>
<dbReference type="RefSeq" id="WP_249492064.1">
    <property type="nucleotide sequence ID" value="NZ_JAMCCK010000041.1"/>
</dbReference>